<gene>
    <name evidence="6" type="ORF">TBIB3V08_LOCUS4044</name>
</gene>
<dbReference type="FunFam" id="1.20.58.60:FF:000035">
    <property type="entry name" value="Spectrin alpha chain, non-erythrocytic 1"/>
    <property type="match status" value="1"/>
</dbReference>
<dbReference type="PANTHER" id="PTHR11915">
    <property type="entry name" value="SPECTRIN/FILAMIN RELATED CYTOSKELETAL PROTEIN"/>
    <property type="match status" value="1"/>
</dbReference>
<evidence type="ECO:0000259" key="5">
    <source>
        <dbReference type="PROSITE" id="PS50222"/>
    </source>
</evidence>
<keyword evidence="3" id="KW-0106">Calcium</keyword>
<dbReference type="InterPro" id="IPR002048">
    <property type="entry name" value="EF_hand_dom"/>
</dbReference>
<evidence type="ECO:0000256" key="3">
    <source>
        <dbReference type="ARBA" id="ARBA00022837"/>
    </source>
</evidence>
<evidence type="ECO:0000256" key="2">
    <source>
        <dbReference type="ARBA" id="ARBA00022737"/>
    </source>
</evidence>
<dbReference type="InterPro" id="IPR018247">
    <property type="entry name" value="EF_Hand_1_Ca_BS"/>
</dbReference>
<dbReference type="PROSITE" id="PS50222">
    <property type="entry name" value="EF_HAND_2"/>
    <property type="match status" value="2"/>
</dbReference>
<dbReference type="SUPFAM" id="SSF46966">
    <property type="entry name" value="Spectrin repeat"/>
    <property type="match status" value="2"/>
</dbReference>
<evidence type="ECO:0000256" key="1">
    <source>
        <dbReference type="ARBA" id="ARBA00022723"/>
    </source>
</evidence>
<dbReference type="InterPro" id="IPR018159">
    <property type="entry name" value="Spectrin/alpha-actinin"/>
</dbReference>
<dbReference type="InterPro" id="IPR014837">
    <property type="entry name" value="EF-hand_Ca_insen"/>
</dbReference>
<dbReference type="Gene3D" id="1.10.238.10">
    <property type="entry name" value="EF-hand"/>
    <property type="match status" value="2"/>
</dbReference>
<dbReference type="Pfam" id="PF13499">
    <property type="entry name" value="EF-hand_7"/>
    <property type="match status" value="1"/>
</dbReference>
<feature type="domain" description="EF-hand" evidence="5">
    <location>
        <begin position="309"/>
        <end position="336"/>
    </location>
</feature>
<dbReference type="GO" id="GO:0005509">
    <property type="term" value="F:calcium ion binding"/>
    <property type="evidence" value="ECO:0007669"/>
    <property type="project" value="InterPro"/>
</dbReference>
<dbReference type="EMBL" id="OD565359">
    <property type="protein sequence ID" value="CAD7441581.1"/>
    <property type="molecule type" value="Genomic_DNA"/>
</dbReference>
<evidence type="ECO:0000256" key="4">
    <source>
        <dbReference type="ARBA" id="ARBA00023203"/>
    </source>
</evidence>
<dbReference type="CDD" id="cd00051">
    <property type="entry name" value="EFh"/>
    <property type="match status" value="1"/>
</dbReference>
<keyword evidence="1" id="KW-0479">Metal-binding</keyword>
<dbReference type="FunFam" id="1.20.58.60:FF:000078">
    <property type="entry name" value="Spectrin alpha chain, non-erythrocytic 1"/>
    <property type="match status" value="1"/>
</dbReference>
<dbReference type="InterPro" id="IPR011992">
    <property type="entry name" value="EF-hand-dom_pair"/>
</dbReference>
<dbReference type="PROSITE" id="PS00018">
    <property type="entry name" value="EF_HAND_1"/>
    <property type="match status" value="2"/>
</dbReference>
<keyword evidence="4" id="KW-0009">Actin-binding</keyword>
<evidence type="ECO:0000313" key="6">
    <source>
        <dbReference type="EMBL" id="CAD7441581.1"/>
    </source>
</evidence>
<dbReference type="SMART" id="SM00150">
    <property type="entry name" value="SPEC"/>
    <property type="match status" value="2"/>
</dbReference>
<dbReference type="InterPro" id="IPR002017">
    <property type="entry name" value="Spectrin_repeat"/>
</dbReference>
<dbReference type="AlphaFoldDB" id="A0A7R9EVC6"/>
<accession>A0A7R9EVC6</accession>
<dbReference type="SUPFAM" id="SSF47473">
    <property type="entry name" value="EF-hand"/>
    <property type="match status" value="1"/>
</dbReference>
<dbReference type="Pfam" id="PF00435">
    <property type="entry name" value="Spectrin"/>
    <property type="match status" value="2"/>
</dbReference>
<dbReference type="SMART" id="SM01184">
    <property type="entry name" value="efhand_Ca_insen"/>
    <property type="match status" value="1"/>
</dbReference>
<reference evidence="6" key="1">
    <citation type="submission" date="2020-11" db="EMBL/GenBank/DDBJ databases">
        <authorList>
            <person name="Tran Van P."/>
        </authorList>
    </citation>
    <scope>NUCLEOTIDE SEQUENCE</scope>
</reference>
<sequence length="429" mass="49721">MQDQFRQIEELYLTFAKKASAFNSWFENAEEDLTDPVRCNSIEEIRALREAHAQFQASLSSAQADFEALAALDQQIKSFNVGPNPYTWFTMEALEDTWRNLQKIIKERDIELAKEAQRQEENDKLRKEFAKHANAFHQWLTETRYRLLGWDGTSMMEGSGSLEHQLEATKQKAIQVRARRSDLKRIEELGATLEEHLILDNRYTEHSTVGLAQQWDQLDQLGMRMQHNLEQQIQARNQSGVSEDALKEFSMMFKHFDKDKSGRLNQQEFKSCLRALGYDLPMVEEGQPDPEFEAILGENNPDLGVKLYILDLVDPNRDGYVSLQEYMAFMISKETENVQSSEEIENAFRAITAADRPYVTKEELYAVSSSRQYCQLGQSHFGKLILINLTKDMADYCVARMKSYEDPKTERPIPGALDYIEFTRTLFQN</sequence>
<dbReference type="FunFam" id="1.10.238.10:FF:000020">
    <property type="entry name" value="spectrin alpha chain, non-erythrocytic 1"/>
    <property type="match status" value="1"/>
</dbReference>
<proteinExistence type="predicted"/>
<dbReference type="SMART" id="SM00054">
    <property type="entry name" value="EFh"/>
    <property type="match status" value="2"/>
</dbReference>
<organism evidence="6">
    <name type="scientific">Timema bartmani</name>
    <dbReference type="NCBI Taxonomy" id="61472"/>
    <lineage>
        <taxon>Eukaryota</taxon>
        <taxon>Metazoa</taxon>
        <taxon>Ecdysozoa</taxon>
        <taxon>Arthropoda</taxon>
        <taxon>Hexapoda</taxon>
        <taxon>Insecta</taxon>
        <taxon>Pterygota</taxon>
        <taxon>Neoptera</taxon>
        <taxon>Polyneoptera</taxon>
        <taxon>Phasmatodea</taxon>
        <taxon>Timematodea</taxon>
        <taxon>Timematoidea</taxon>
        <taxon>Timematidae</taxon>
        <taxon>Timema</taxon>
    </lineage>
</organism>
<name>A0A7R9EVC6_9NEOP</name>
<keyword evidence="2" id="KW-0677">Repeat</keyword>
<dbReference type="CDD" id="cd00176">
    <property type="entry name" value="SPEC"/>
    <property type="match status" value="1"/>
</dbReference>
<protein>
    <recommendedName>
        <fullName evidence="5">EF-hand domain-containing protein</fullName>
    </recommendedName>
</protein>
<dbReference type="GO" id="GO:0005737">
    <property type="term" value="C:cytoplasm"/>
    <property type="evidence" value="ECO:0007669"/>
    <property type="project" value="UniProtKB-ARBA"/>
</dbReference>
<dbReference type="Gene3D" id="1.20.58.60">
    <property type="match status" value="2"/>
</dbReference>
<dbReference type="GO" id="GO:0003779">
    <property type="term" value="F:actin binding"/>
    <property type="evidence" value="ECO:0007669"/>
    <property type="project" value="UniProtKB-KW"/>
</dbReference>
<dbReference type="Pfam" id="PF08726">
    <property type="entry name" value="EFhand_Ca_insen"/>
    <property type="match status" value="2"/>
</dbReference>
<feature type="domain" description="EF-hand" evidence="5">
    <location>
        <begin position="244"/>
        <end position="279"/>
    </location>
</feature>